<comment type="catalytic activity">
    <reaction evidence="1">
        <text>Catalyzes the rearrangement of -S-S- bonds in proteins.</text>
        <dbReference type="EC" id="5.3.4.1"/>
    </reaction>
</comment>
<feature type="domain" description="Thioredoxin" evidence="13">
    <location>
        <begin position="139"/>
        <end position="268"/>
    </location>
</feature>
<keyword evidence="6" id="KW-0677">Repeat</keyword>
<reference evidence="14 15" key="1">
    <citation type="journal article" date="2016" name="DNA Res.">
        <title>The draft genome of MD-2 pineapple using hybrid error correction of long reads.</title>
        <authorList>
            <person name="Redwan R.M."/>
            <person name="Saidin A."/>
            <person name="Kumar S.V."/>
        </authorList>
    </citation>
    <scope>NUCLEOTIDE SEQUENCE [LARGE SCALE GENOMIC DNA]</scope>
    <source>
        <strain evidence="15">cv. MD2</strain>
        <tissue evidence="14">Leaf</tissue>
    </source>
</reference>
<dbReference type="PANTHER" id="PTHR45815">
    <property type="entry name" value="PROTEIN DISULFIDE-ISOMERASE A6"/>
    <property type="match status" value="1"/>
</dbReference>
<feature type="domain" description="Thioredoxin" evidence="13">
    <location>
        <begin position="21"/>
        <end position="137"/>
    </location>
</feature>
<protein>
    <recommendedName>
        <fullName evidence="4">protein disulfide-isomerase</fullName>
        <ecNumber evidence="4">5.3.4.1</ecNumber>
    </recommendedName>
</protein>
<evidence type="ECO:0000256" key="4">
    <source>
        <dbReference type="ARBA" id="ARBA00012723"/>
    </source>
</evidence>
<dbReference type="PANTHER" id="PTHR45815:SF3">
    <property type="entry name" value="PROTEIN DISULFIDE-ISOMERASE A6"/>
    <property type="match status" value="1"/>
</dbReference>
<evidence type="ECO:0000313" key="14">
    <source>
        <dbReference type="EMBL" id="OAY85248.1"/>
    </source>
</evidence>
<dbReference type="InterPro" id="IPR017937">
    <property type="entry name" value="Thioredoxin_CS"/>
</dbReference>
<dbReference type="CDD" id="cd02983">
    <property type="entry name" value="P5_C"/>
    <property type="match status" value="1"/>
</dbReference>
<dbReference type="GO" id="GO:0034976">
    <property type="term" value="P:response to endoplasmic reticulum stress"/>
    <property type="evidence" value="ECO:0007669"/>
    <property type="project" value="TreeGrafter"/>
</dbReference>
<comment type="subcellular location">
    <subcellularLocation>
        <location evidence="2">Endoplasmic reticulum lumen</location>
    </subcellularLocation>
</comment>
<sequence>MLVASSFLLLLILSHASSAASLYSPSSPVLQLTPSNFKSKVLGSNGIVLVEFFAPWCGHCQALAPAWERAATVLKGVATVAAVDADAHQSLAQEYGIQGFPTIKVFSPGKPPVDYQGAREVKPIAEFALKQVKALLKERLEGKTSGGSNEKSDTSASIELTSRNFDELVLKSKDLWIVEFFAPCQMHETASTLGSGNIYWKKAANNLKGKVKLGHVDCDAEKSLMSRFNVQGFPTILVFGADKSSPFPYEGARAAAAIESFALEQLETNVAPPEVTELTGPDVMEEKCASAAICFVAFLPDILDSKAEGRNKYLELLLSVAEKFKRSPYRQVVLLCSFVWAAAGKQADLEKQVGVGGYGYPALVALNVKKGAYAPLKSAFQHDPIIEFVKQAGLGGKGNLPLEKTPTIVQTEPWDGKDGEILEEDEFSLEELMRDDTATKDEL</sequence>
<evidence type="ECO:0000256" key="12">
    <source>
        <dbReference type="SAM" id="SignalP"/>
    </source>
</evidence>
<dbReference type="EC" id="5.3.4.1" evidence="4"/>
<dbReference type="GO" id="GO:0015035">
    <property type="term" value="F:protein-disulfide reductase activity"/>
    <property type="evidence" value="ECO:0007669"/>
    <property type="project" value="TreeGrafter"/>
</dbReference>
<evidence type="ECO:0000259" key="13">
    <source>
        <dbReference type="PROSITE" id="PS51352"/>
    </source>
</evidence>
<accession>A0A199W7R6</accession>
<dbReference type="NCBIfam" id="TIGR01126">
    <property type="entry name" value="pdi_dom"/>
    <property type="match status" value="1"/>
</dbReference>
<comment type="similarity">
    <text evidence="3 11">Belongs to the protein disulfide isomerase family.</text>
</comment>
<dbReference type="InterPro" id="IPR057305">
    <property type="entry name" value="Thioredox_PDIA6_C"/>
</dbReference>
<dbReference type="Pfam" id="PF00085">
    <property type="entry name" value="Thioredoxin"/>
    <property type="match status" value="2"/>
</dbReference>
<dbReference type="GO" id="GO:0005788">
    <property type="term" value="C:endoplasmic reticulum lumen"/>
    <property type="evidence" value="ECO:0007669"/>
    <property type="project" value="UniProtKB-SubCell"/>
</dbReference>
<dbReference type="FunFam" id="3.40.30.10:FF:000050">
    <property type="entry name" value="protein disulfide-isomerase A6 isoform X1"/>
    <property type="match status" value="1"/>
</dbReference>
<keyword evidence="7" id="KW-0256">Endoplasmic reticulum</keyword>
<evidence type="ECO:0000256" key="11">
    <source>
        <dbReference type="RuleBase" id="RU004208"/>
    </source>
</evidence>
<evidence type="ECO:0000256" key="9">
    <source>
        <dbReference type="ARBA" id="ARBA00023235"/>
    </source>
</evidence>
<evidence type="ECO:0000256" key="1">
    <source>
        <dbReference type="ARBA" id="ARBA00001182"/>
    </source>
</evidence>
<evidence type="ECO:0000313" key="15">
    <source>
        <dbReference type="Proteomes" id="UP000092600"/>
    </source>
</evidence>
<feature type="chain" id="PRO_5008286365" description="protein disulfide-isomerase" evidence="12">
    <location>
        <begin position="20"/>
        <end position="443"/>
    </location>
</feature>
<keyword evidence="9 14" id="KW-0413">Isomerase</keyword>
<dbReference type="InterPro" id="IPR005788">
    <property type="entry name" value="PDI_thioredoxin-like_dom"/>
</dbReference>
<dbReference type="PROSITE" id="PS51352">
    <property type="entry name" value="THIOREDOXIN_2"/>
    <property type="match status" value="2"/>
</dbReference>
<dbReference type="Pfam" id="PF24541">
    <property type="entry name" value="Thioredox_PDIA6_C"/>
    <property type="match status" value="1"/>
</dbReference>
<name>A0A199W7R6_ANACO</name>
<evidence type="ECO:0000256" key="7">
    <source>
        <dbReference type="ARBA" id="ARBA00022824"/>
    </source>
</evidence>
<dbReference type="InterPro" id="IPR036249">
    <property type="entry name" value="Thioredoxin-like_sf"/>
</dbReference>
<dbReference type="PRINTS" id="PR00421">
    <property type="entry name" value="THIOREDOXIN"/>
</dbReference>
<evidence type="ECO:0000256" key="5">
    <source>
        <dbReference type="ARBA" id="ARBA00022729"/>
    </source>
</evidence>
<keyword evidence="5 12" id="KW-0732">Signal</keyword>
<dbReference type="InterPro" id="IPR013766">
    <property type="entry name" value="Thioredoxin_domain"/>
</dbReference>
<keyword evidence="10" id="KW-0676">Redox-active center</keyword>
<dbReference type="SUPFAM" id="SSF52833">
    <property type="entry name" value="Thioredoxin-like"/>
    <property type="match status" value="3"/>
</dbReference>
<proteinExistence type="inferred from homology"/>
<organism evidence="14 15">
    <name type="scientific">Ananas comosus</name>
    <name type="common">Pineapple</name>
    <name type="synonym">Ananas ananas</name>
    <dbReference type="NCBI Taxonomy" id="4615"/>
    <lineage>
        <taxon>Eukaryota</taxon>
        <taxon>Viridiplantae</taxon>
        <taxon>Streptophyta</taxon>
        <taxon>Embryophyta</taxon>
        <taxon>Tracheophyta</taxon>
        <taxon>Spermatophyta</taxon>
        <taxon>Magnoliopsida</taxon>
        <taxon>Liliopsida</taxon>
        <taxon>Poales</taxon>
        <taxon>Bromeliaceae</taxon>
        <taxon>Bromelioideae</taxon>
        <taxon>Ananas</taxon>
    </lineage>
</organism>
<evidence type="ECO:0000256" key="2">
    <source>
        <dbReference type="ARBA" id="ARBA00004319"/>
    </source>
</evidence>
<dbReference type="PROSITE" id="PS00194">
    <property type="entry name" value="THIOREDOXIN_1"/>
    <property type="match status" value="1"/>
</dbReference>
<evidence type="ECO:0000256" key="8">
    <source>
        <dbReference type="ARBA" id="ARBA00023157"/>
    </source>
</evidence>
<gene>
    <name evidence="14" type="ORF">ACMD2_04144</name>
</gene>
<feature type="signal peptide" evidence="12">
    <location>
        <begin position="1"/>
        <end position="19"/>
    </location>
</feature>
<dbReference type="EMBL" id="LSRQ01000111">
    <property type="protein sequence ID" value="OAY85248.1"/>
    <property type="molecule type" value="Genomic_DNA"/>
</dbReference>
<dbReference type="AlphaFoldDB" id="A0A199W7R6"/>
<keyword evidence="8" id="KW-1015">Disulfide bond</keyword>
<evidence type="ECO:0000256" key="6">
    <source>
        <dbReference type="ARBA" id="ARBA00022737"/>
    </source>
</evidence>
<dbReference type="STRING" id="4615.A0A199W7R6"/>
<comment type="caution">
    <text evidence="14">The sequence shown here is derived from an EMBL/GenBank/DDBJ whole genome shotgun (WGS) entry which is preliminary data.</text>
</comment>
<evidence type="ECO:0000256" key="3">
    <source>
        <dbReference type="ARBA" id="ARBA00006347"/>
    </source>
</evidence>
<evidence type="ECO:0000256" key="10">
    <source>
        <dbReference type="ARBA" id="ARBA00023284"/>
    </source>
</evidence>
<dbReference type="GO" id="GO:0003756">
    <property type="term" value="F:protein disulfide isomerase activity"/>
    <property type="evidence" value="ECO:0007669"/>
    <property type="project" value="UniProtKB-EC"/>
</dbReference>
<dbReference type="Proteomes" id="UP000092600">
    <property type="component" value="Unassembled WGS sequence"/>
</dbReference>
<dbReference type="Gene3D" id="3.40.30.10">
    <property type="entry name" value="Glutaredoxin"/>
    <property type="match status" value="3"/>
</dbReference>